<dbReference type="AlphaFoldDB" id="A0A128EYP7"/>
<evidence type="ECO:0008006" key="3">
    <source>
        <dbReference type="Google" id="ProtNLM"/>
    </source>
</evidence>
<name>A0A128EYP7_9GAMM</name>
<evidence type="ECO:0000313" key="2">
    <source>
        <dbReference type="Proteomes" id="UP000073601"/>
    </source>
</evidence>
<accession>A0A128EYP7</accession>
<dbReference type="Proteomes" id="UP000073601">
    <property type="component" value="Unassembled WGS sequence"/>
</dbReference>
<dbReference type="InterPro" id="IPR021497">
    <property type="entry name" value="GTA_holin_3TM"/>
</dbReference>
<reference evidence="2" key="1">
    <citation type="submission" date="2016-02" db="EMBL/GenBank/DDBJ databases">
        <authorList>
            <person name="Rodrigo-Torres Lidia"/>
            <person name="Arahal R.David."/>
        </authorList>
    </citation>
    <scope>NUCLEOTIDE SEQUENCE [LARGE SCALE GENOMIC DNA]</scope>
    <source>
        <strain evidence="2">CECT 8713</strain>
    </source>
</reference>
<sequence>MSVWNFITGLVEPVTDLIDDLHTSEEERLEVKAKLFAMQSTMAAKVMDYEARLIEAKTKVITAEAQGASWLQRNWRPITMLTFLALVVADTFGFTAFRLADEAWTLLQIGLGGYVVGRSAEKIIPKVTDAMRKD</sequence>
<keyword evidence="2" id="KW-1185">Reference proteome</keyword>
<protein>
    <recommendedName>
        <fullName evidence="3">Holin of 3TMs, for gene-transfer release</fullName>
    </recommendedName>
</protein>
<dbReference type="OrthoDB" id="1551130at2"/>
<gene>
    <name evidence="1" type="ORF">GMA8713_01093</name>
</gene>
<evidence type="ECO:0000313" key="1">
    <source>
        <dbReference type="EMBL" id="CZF79702.1"/>
    </source>
</evidence>
<dbReference type="EMBL" id="FIZY01000007">
    <property type="protein sequence ID" value="CZF79702.1"/>
    <property type="molecule type" value="Genomic_DNA"/>
</dbReference>
<proteinExistence type="predicted"/>
<organism evidence="1 2">
    <name type="scientific">Grimontia marina</name>
    <dbReference type="NCBI Taxonomy" id="646534"/>
    <lineage>
        <taxon>Bacteria</taxon>
        <taxon>Pseudomonadati</taxon>
        <taxon>Pseudomonadota</taxon>
        <taxon>Gammaproteobacteria</taxon>
        <taxon>Vibrionales</taxon>
        <taxon>Vibrionaceae</taxon>
        <taxon>Grimontia</taxon>
    </lineage>
</organism>
<dbReference type="Pfam" id="PF11351">
    <property type="entry name" value="GTA_holin_3TM"/>
    <property type="match status" value="1"/>
</dbReference>
<dbReference type="RefSeq" id="WP_062706612.1">
    <property type="nucleotide sequence ID" value="NZ_CAWRCI010000007.1"/>
</dbReference>